<reference evidence="3" key="1">
    <citation type="journal article" date="2006" name="Science">
        <title>Phytophthora genome sequences uncover evolutionary origins and mechanisms of pathogenesis.</title>
        <authorList>
            <person name="Tyler B.M."/>
            <person name="Tripathy S."/>
            <person name="Zhang X."/>
            <person name="Dehal P."/>
            <person name="Jiang R.H."/>
            <person name="Aerts A."/>
            <person name="Arredondo F.D."/>
            <person name="Baxter L."/>
            <person name="Bensasson D."/>
            <person name="Beynon J.L."/>
            <person name="Chapman J."/>
            <person name="Damasceno C.M."/>
            <person name="Dorrance A.E."/>
            <person name="Dou D."/>
            <person name="Dickerman A.W."/>
            <person name="Dubchak I.L."/>
            <person name="Garbelotto M."/>
            <person name="Gijzen M."/>
            <person name="Gordon S.G."/>
            <person name="Govers F."/>
            <person name="Grunwald N.J."/>
            <person name="Huang W."/>
            <person name="Ivors K.L."/>
            <person name="Jones R.W."/>
            <person name="Kamoun S."/>
            <person name="Krampis K."/>
            <person name="Lamour K.H."/>
            <person name="Lee M.K."/>
            <person name="McDonald W.H."/>
            <person name="Medina M."/>
            <person name="Meijer H.J."/>
            <person name="Nordberg E.K."/>
            <person name="Maclean D.J."/>
            <person name="Ospina-Giraldo M.D."/>
            <person name="Morris P.F."/>
            <person name="Phuntumart V."/>
            <person name="Putnam N.H."/>
            <person name="Rash S."/>
            <person name="Rose J.K."/>
            <person name="Sakihama Y."/>
            <person name="Salamov A.A."/>
            <person name="Savidor A."/>
            <person name="Scheuring C.F."/>
            <person name="Smith B.M."/>
            <person name="Sobral B.W."/>
            <person name="Terry A."/>
            <person name="Torto-Alalibo T.A."/>
            <person name="Win J."/>
            <person name="Xu Z."/>
            <person name="Zhang H."/>
            <person name="Grigoriev I.V."/>
            <person name="Rokhsar D.S."/>
            <person name="Boore J.L."/>
        </authorList>
    </citation>
    <scope>NUCLEOTIDE SEQUENCE [LARGE SCALE GENOMIC DNA]</scope>
    <source>
        <strain evidence="3">Pr102</strain>
    </source>
</reference>
<dbReference type="EnsemblProtists" id="Phyra83336">
    <property type="protein sequence ID" value="Phyra83336"/>
    <property type="gene ID" value="Phyra83336"/>
</dbReference>
<feature type="compositionally biased region" description="Basic and acidic residues" evidence="1">
    <location>
        <begin position="21"/>
        <end position="44"/>
    </location>
</feature>
<reference evidence="2" key="2">
    <citation type="submission" date="2015-06" db="UniProtKB">
        <authorList>
            <consortium name="EnsemblProtists"/>
        </authorList>
    </citation>
    <scope>IDENTIFICATION</scope>
    <source>
        <strain evidence="2">Pr102</strain>
    </source>
</reference>
<protein>
    <submittedName>
        <fullName evidence="2">Uncharacterized protein</fullName>
    </submittedName>
</protein>
<evidence type="ECO:0000313" key="3">
    <source>
        <dbReference type="Proteomes" id="UP000005238"/>
    </source>
</evidence>
<dbReference type="VEuPathDB" id="FungiDB:KRP22_2827"/>
<dbReference type="eggNOG" id="ENOG502SR29">
    <property type="taxonomic scope" value="Eukaryota"/>
</dbReference>
<name>H3GZS7_PHYRM</name>
<keyword evidence="3" id="KW-1185">Reference proteome</keyword>
<evidence type="ECO:0000313" key="2">
    <source>
        <dbReference type="EnsemblProtists" id="Phyra83336"/>
    </source>
</evidence>
<dbReference type="HOGENOM" id="CLU_562013_0_0_1"/>
<evidence type="ECO:0000256" key="1">
    <source>
        <dbReference type="SAM" id="MobiDB-lite"/>
    </source>
</evidence>
<feature type="compositionally biased region" description="Basic and acidic residues" evidence="1">
    <location>
        <begin position="1"/>
        <end position="12"/>
    </location>
</feature>
<organism evidence="2 3">
    <name type="scientific">Phytophthora ramorum</name>
    <name type="common">Sudden oak death agent</name>
    <dbReference type="NCBI Taxonomy" id="164328"/>
    <lineage>
        <taxon>Eukaryota</taxon>
        <taxon>Sar</taxon>
        <taxon>Stramenopiles</taxon>
        <taxon>Oomycota</taxon>
        <taxon>Peronosporomycetes</taxon>
        <taxon>Peronosporales</taxon>
        <taxon>Peronosporaceae</taxon>
        <taxon>Phytophthora</taxon>
    </lineage>
</organism>
<dbReference type="AlphaFoldDB" id="H3GZS7"/>
<proteinExistence type="predicted"/>
<dbReference type="InParanoid" id="H3GZS7"/>
<dbReference type="OMA" id="TISFYFR"/>
<dbReference type="VEuPathDB" id="FungiDB:KRP23_3931"/>
<dbReference type="Proteomes" id="UP000005238">
    <property type="component" value="Unassembled WGS sequence"/>
</dbReference>
<sequence length="486" mass="55496">MNTSVPEKERKTATTAAAPTAEREAARSDMQHDDGWKTVGDKAKKGLNQQQQGVDQRQQGRAGHKGAPPRTRKHSPVRLKLAFKQKEANKVAGLKQSGGTDQGDGSRVFTQLQQYLNTGADQNYVIHTVLRLSDLARERRFRAHERSLTILERNDATSEELRKAWKDEAPPNRQEKYAGLSSVWHLDKHEHRGRLHQLMVQWVLQGNLEQREVGDRLQFFKVERRDDDNEFDTNDHTTHKSSYRAAVAEEEGRKEEAGLVQERTRLKELCLRPADPTTQLRERTQDETKAIVMILNHEIEVPKVPPFLKQSMDPSELACFADIFMALEYPLYAHLAPGQRFFDNMTKGAILMQIYGGGEAAPAQKRDIEDFKRTVSRVTLDMEARLVKVTFKGRPSAARWAGWHMPLASKPLTLIDYEGIRERAAVTHELVLLDYFSFEVEVRKGEMTSRGLRVQEMTHTVTEATGVKAQQWQNTPPSSAERWMLE</sequence>
<feature type="region of interest" description="Disordered" evidence="1">
    <location>
        <begin position="1"/>
        <end position="77"/>
    </location>
</feature>
<feature type="compositionally biased region" description="Low complexity" evidence="1">
    <location>
        <begin position="49"/>
        <end position="61"/>
    </location>
</feature>
<accession>H3GZS7</accession>
<dbReference type="EMBL" id="DS566083">
    <property type="status" value="NOT_ANNOTATED_CDS"/>
    <property type="molecule type" value="Genomic_DNA"/>
</dbReference>